<dbReference type="Proteomes" id="UP001139353">
    <property type="component" value="Unassembled WGS sequence"/>
</dbReference>
<keyword evidence="2" id="KW-0472">Membrane</keyword>
<dbReference type="AlphaFoldDB" id="A0A9X2BYC3"/>
<evidence type="ECO:0000256" key="1">
    <source>
        <dbReference type="SAM" id="MobiDB-lite"/>
    </source>
</evidence>
<sequence length="190" mass="20017">MFKPLSRSNKNSHRSNGGFADTMFVHADGDDDYSGFAPTQMFEEEDDAAPMPVQANPHAARAAASTSHTALERAASMSAPAAAQATATEDASIPQSWVTSQWVAAQEAKAHEAANQARAVIAAQRRADEQAEAAQHHAAMPAAPRTGLARLRAALGRLLPGEFRSLLPLFIGVTVTVALISAVLPLLDKP</sequence>
<evidence type="ECO:0000313" key="4">
    <source>
        <dbReference type="Proteomes" id="UP001139353"/>
    </source>
</evidence>
<keyword evidence="2" id="KW-1133">Transmembrane helix</keyword>
<accession>A0A9X2BYC3</accession>
<feature type="transmembrane region" description="Helical" evidence="2">
    <location>
        <begin position="166"/>
        <end position="187"/>
    </location>
</feature>
<keyword evidence="2" id="KW-0812">Transmembrane</keyword>
<evidence type="ECO:0000256" key="2">
    <source>
        <dbReference type="SAM" id="Phobius"/>
    </source>
</evidence>
<evidence type="ECO:0000313" key="3">
    <source>
        <dbReference type="EMBL" id="MCK9685473.1"/>
    </source>
</evidence>
<keyword evidence="4" id="KW-1185">Reference proteome</keyword>
<protein>
    <submittedName>
        <fullName evidence="3">Uncharacterized protein</fullName>
    </submittedName>
</protein>
<proteinExistence type="predicted"/>
<feature type="compositionally biased region" description="Low complexity" evidence="1">
    <location>
        <begin position="58"/>
        <end position="90"/>
    </location>
</feature>
<dbReference type="EMBL" id="JAJLJH010000001">
    <property type="protein sequence ID" value="MCK9685473.1"/>
    <property type="molecule type" value="Genomic_DNA"/>
</dbReference>
<comment type="caution">
    <text evidence="3">The sequence shown here is derived from an EMBL/GenBank/DDBJ whole genome shotgun (WGS) entry which is preliminary data.</text>
</comment>
<gene>
    <name evidence="3" type="ORF">LPC04_07100</name>
</gene>
<organism evidence="3 4">
    <name type="scientific">Scleromatobacter humisilvae</name>
    <dbReference type="NCBI Taxonomy" id="2897159"/>
    <lineage>
        <taxon>Bacteria</taxon>
        <taxon>Pseudomonadati</taxon>
        <taxon>Pseudomonadota</taxon>
        <taxon>Betaproteobacteria</taxon>
        <taxon>Burkholderiales</taxon>
        <taxon>Sphaerotilaceae</taxon>
        <taxon>Scleromatobacter</taxon>
    </lineage>
</organism>
<name>A0A9X2BYC3_9BURK</name>
<feature type="region of interest" description="Disordered" evidence="1">
    <location>
        <begin position="55"/>
        <end position="90"/>
    </location>
</feature>
<reference evidence="3" key="1">
    <citation type="submission" date="2021-11" db="EMBL/GenBank/DDBJ databases">
        <title>BS-T2-15 a new species belonging to the Comamonadaceae family isolated from the soil of a French oak forest.</title>
        <authorList>
            <person name="Mieszkin S."/>
            <person name="Alain K."/>
        </authorList>
    </citation>
    <scope>NUCLEOTIDE SEQUENCE</scope>
    <source>
        <strain evidence="3">BS-T2-15</strain>
    </source>
</reference>
<dbReference type="RefSeq" id="WP_275681475.1">
    <property type="nucleotide sequence ID" value="NZ_JAJLJH010000001.1"/>
</dbReference>